<protein>
    <submittedName>
        <fullName evidence="3">LysM domain-containing protein</fullName>
    </submittedName>
</protein>
<dbReference type="AlphaFoldDB" id="A0A1M6WUG8"/>
<dbReference type="CDD" id="cd00118">
    <property type="entry name" value="LysM"/>
    <property type="match status" value="1"/>
</dbReference>
<dbReference type="RefSeq" id="WP_072917440.1">
    <property type="nucleotide sequence ID" value="NZ_FRAR01000034.1"/>
</dbReference>
<reference evidence="4" key="1">
    <citation type="submission" date="2016-11" db="EMBL/GenBank/DDBJ databases">
        <authorList>
            <person name="Varghese N."/>
            <person name="Submissions S."/>
        </authorList>
    </citation>
    <scope>NUCLEOTIDE SEQUENCE [LARGE SCALE GENOMIC DNA]</scope>
    <source>
        <strain evidence="4">DSM 10349</strain>
    </source>
</reference>
<dbReference type="SUPFAM" id="SSF54106">
    <property type="entry name" value="LysM domain"/>
    <property type="match status" value="1"/>
</dbReference>
<dbReference type="InterPro" id="IPR036779">
    <property type="entry name" value="LysM_dom_sf"/>
</dbReference>
<name>A0A1M6WUG8_9FIRM</name>
<sequence length="159" mass="17595">MNNLSLPSTKIVKAMTLNEMEVALAQEKKSKRTNTIFILTGIIVFLLMGGLVYNIHAKGQITKEVTKLQAINGKLTEENNKLKEQLAAPPVVKEEKPAVSIIYHHIQSGDNFAVLSKKYYGTEVFAVSIAKINGLPKTAQLQVGQILQIPKEPDPSWQK</sequence>
<keyword evidence="1" id="KW-1133">Transmembrane helix</keyword>
<dbReference type="PROSITE" id="PS51782">
    <property type="entry name" value="LYSM"/>
    <property type="match status" value="1"/>
</dbReference>
<organism evidence="3 4">
    <name type="scientific">Desulforamulus aeronauticus DSM 10349</name>
    <dbReference type="NCBI Taxonomy" id="1121421"/>
    <lineage>
        <taxon>Bacteria</taxon>
        <taxon>Bacillati</taxon>
        <taxon>Bacillota</taxon>
        <taxon>Clostridia</taxon>
        <taxon>Eubacteriales</taxon>
        <taxon>Peptococcaceae</taxon>
        <taxon>Desulforamulus</taxon>
    </lineage>
</organism>
<feature type="domain" description="LysM" evidence="2">
    <location>
        <begin position="102"/>
        <end position="149"/>
    </location>
</feature>
<evidence type="ECO:0000256" key="1">
    <source>
        <dbReference type="SAM" id="Phobius"/>
    </source>
</evidence>
<evidence type="ECO:0000259" key="2">
    <source>
        <dbReference type="PROSITE" id="PS51782"/>
    </source>
</evidence>
<accession>A0A1M6WUG8</accession>
<evidence type="ECO:0000313" key="3">
    <source>
        <dbReference type="EMBL" id="SHK97284.1"/>
    </source>
</evidence>
<dbReference type="OrthoDB" id="1807484at2"/>
<keyword evidence="1" id="KW-0472">Membrane</keyword>
<dbReference type="Gene3D" id="3.10.350.10">
    <property type="entry name" value="LysM domain"/>
    <property type="match status" value="1"/>
</dbReference>
<gene>
    <name evidence="3" type="ORF">SAMN02745123_03781</name>
</gene>
<dbReference type="SMART" id="SM00257">
    <property type="entry name" value="LysM"/>
    <property type="match status" value="1"/>
</dbReference>
<keyword evidence="4" id="KW-1185">Reference proteome</keyword>
<evidence type="ECO:0000313" key="4">
    <source>
        <dbReference type="Proteomes" id="UP000183997"/>
    </source>
</evidence>
<dbReference type="Pfam" id="PF01476">
    <property type="entry name" value="LysM"/>
    <property type="match status" value="1"/>
</dbReference>
<keyword evidence="1" id="KW-0812">Transmembrane</keyword>
<dbReference type="EMBL" id="FRAR01000034">
    <property type="protein sequence ID" value="SHK97284.1"/>
    <property type="molecule type" value="Genomic_DNA"/>
</dbReference>
<dbReference type="InterPro" id="IPR018392">
    <property type="entry name" value="LysM"/>
</dbReference>
<proteinExistence type="predicted"/>
<dbReference type="Proteomes" id="UP000183997">
    <property type="component" value="Unassembled WGS sequence"/>
</dbReference>
<feature type="transmembrane region" description="Helical" evidence="1">
    <location>
        <begin position="36"/>
        <end position="55"/>
    </location>
</feature>